<dbReference type="Proteomes" id="UP001597549">
    <property type="component" value="Unassembled WGS sequence"/>
</dbReference>
<dbReference type="EMBL" id="JBHUOL010000022">
    <property type="protein sequence ID" value="MFD2909967.1"/>
    <property type="molecule type" value="Genomic_DNA"/>
</dbReference>
<gene>
    <name evidence="1" type="ORF">ACFSX9_14625</name>
</gene>
<evidence type="ECO:0000313" key="1">
    <source>
        <dbReference type="EMBL" id="MFD2909967.1"/>
    </source>
</evidence>
<organism evidence="1 2">
    <name type="scientific">Flavobacterium ardleyense</name>
    <dbReference type="NCBI Taxonomy" id="2038737"/>
    <lineage>
        <taxon>Bacteria</taxon>
        <taxon>Pseudomonadati</taxon>
        <taxon>Bacteroidota</taxon>
        <taxon>Flavobacteriia</taxon>
        <taxon>Flavobacteriales</taxon>
        <taxon>Flavobacteriaceae</taxon>
        <taxon>Flavobacterium</taxon>
    </lineage>
</organism>
<comment type="caution">
    <text evidence="1">The sequence shown here is derived from an EMBL/GenBank/DDBJ whole genome shotgun (WGS) entry which is preliminary data.</text>
</comment>
<dbReference type="Pfam" id="PF09697">
    <property type="entry name" value="Porph_ging"/>
    <property type="match status" value="1"/>
</dbReference>
<keyword evidence="2" id="KW-1185">Reference proteome</keyword>
<reference evidence="2" key="1">
    <citation type="journal article" date="2019" name="Int. J. Syst. Evol. Microbiol.">
        <title>The Global Catalogue of Microorganisms (GCM) 10K type strain sequencing project: providing services to taxonomists for standard genome sequencing and annotation.</title>
        <authorList>
            <consortium name="The Broad Institute Genomics Platform"/>
            <consortium name="The Broad Institute Genome Sequencing Center for Infectious Disease"/>
            <person name="Wu L."/>
            <person name="Ma J."/>
        </authorList>
    </citation>
    <scope>NUCLEOTIDE SEQUENCE [LARGE SCALE GENOMIC DNA]</scope>
    <source>
        <strain evidence="2">KCTC 52644</strain>
    </source>
</reference>
<dbReference type="InterPro" id="IPR005901">
    <property type="entry name" value="GLPGLI"/>
</dbReference>
<dbReference type="RefSeq" id="WP_379808992.1">
    <property type="nucleotide sequence ID" value="NZ_JBHUOL010000022.1"/>
</dbReference>
<sequence>MKYIFTLALLTSFYSFSQIKNGVVTYGIQKNINELYKNNEYLSAGDKEATNVAPSVVLSLSFNKTEAGFKVKDIELPEGKTIRDFSSDLDFNHKIYENRKKKIYRSYFNSFRIGEVVQTDSLQYKWTITNETKEISGYICYKATSPKYREGEILDSKFAITAWFTPTIPVPYGPNGYGKLPGLILELQSFKAVLYVKTIDLNLKEDPKIDKLENYPQLTGDEIDKYSMSSLTPEQKKAVMDSKRIK</sequence>
<accession>A0ABW5ZB28</accession>
<protein>
    <submittedName>
        <fullName evidence="1">GLPGLI family protein</fullName>
    </submittedName>
</protein>
<evidence type="ECO:0000313" key="2">
    <source>
        <dbReference type="Proteomes" id="UP001597549"/>
    </source>
</evidence>
<proteinExistence type="predicted"/>
<name>A0ABW5ZB28_9FLAO</name>
<dbReference type="NCBIfam" id="TIGR01200">
    <property type="entry name" value="GLPGLI"/>
    <property type="match status" value="1"/>
</dbReference>